<comment type="caution">
    <text evidence="1">The sequence shown here is derived from an EMBL/GenBank/DDBJ whole genome shotgun (WGS) entry which is preliminary data.</text>
</comment>
<proteinExistence type="predicted"/>
<reference evidence="1 2" key="1">
    <citation type="submission" date="2022-12" db="EMBL/GenBank/DDBJ databases">
        <title>Chromosome-level genome assembly of true bugs.</title>
        <authorList>
            <person name="Ma L."/>
            <person name="Li H."/>
        </authorList>
    </citation>
    <scope>NUCLEOTIDE SEQUENCE [LARGE SCALE GENOMIC DNA]</scope>
    <source>
        <strain evidence="1">Lab_2022b</strain>
    </source>
</reference>
<evidence type="ECO:0000313" key="2">
    <source>
        <dbReference type="Proteomes" id="UP001461498"/>
    </source>
</evidence>
<dbReference type="AlphaFoldDB" id="A0AAW1DPC9"/>
<evidence type="ECO:0000313" key="1">
    <source>
        <dbReference type="EMBL" id="KAK9511835.1"/>
    </source>
</evidence>
<protein>
    <submittedName>
        <fullName evidence="1">Uncharacterized protein</fullName>
    </submittedName>
</protein>
<dbReference type="EMBL" id="JAPXFL010000001">
    <property type="protein sequence ID" value="KAK9511835.1"/>
    <property type="molecule type" value="Genomic_DNA"/>
</dbReference>
<sequence length="64" mass="7133">MNTLYLILIKSPSMSPFNPLFYRNHGSIITWLLDLSIPPSAVSGSIMITHHLLKIGIQIPILCT</sequence>
<dbReference type="Proteomes" id="UP001461498">
    <property type="component" value="Unassembled WGS sequence"/>
</dbReference>
<name>A0AAW1DPC9_9HEMI</name>
<accession>A0AAW1DPC9</accession>
<organism evidence="1 2">
    <name type="scientific">Rhynocoris fuscipes</name>
    <dbReference type="NCBI Taxonomy" id="488301"/>
    <lineage>
        <taxon>Eukaryota</taxon>
        <taxon>Metazoa</taxon>
        <taxon>Ecdysozoa</taxon>
        <taxon>Arthropoda</taxon>
        <taxon>Hexapoda</taxon>
        <taxon>Insecta</taxon>
        <taxon>Pterygota</taxon>
        <taxon>Neoptera</taxon>
        <taxon>Paraneoptera</taxon>
        <taxon>Hemiptera</taxon>
        <taxon>Heteroptera</taxon>
        <taxon>Panheteroptera</taxon>
        <taxon>Cimicomorpha</taxon>
        <taxon>Reduviidae</taxon>
        <taxon>Harpactorinae</taxon>
        <taxon>Harpactorini</taxon>
        <taxon>Rhynocoris</taxon>
    </lineage>
</organism>
<gene>
    <name evidence="1" type="ORF">O3M35_000419</name>
</gene>
<keyword evidence="2" id="KW-1185">Reference proteome</keyword>